<evidence type="ECO:0000256" key="1">
    <source>
        <dbReference type="SAM" id="Phobius"/>
    </source>
</evidence>
<dbReference type="EMBL" id="JACXWA010000079">
    <property type="protein sequence ID" value="MBD3870662.1"/>
    <property type="molecule type" value="Genomic_DNA"/>
</dbReference>
<keyword evidence="1" id="KW-1133">Transmembrane helix</keyword>
<evidence type="ECO:0000313" key="3">
    <source>
        <dbReference type="Proteomes" id="UP000598633"/>
    </source>
</evidence>
<accession>A0A8J7CEQ6</accession>
<gene>
    <name evidence="2" type="ORF">IFJ97_04810</name>
</gene>
<organism evidence="2 3">
    <name type="scientific">Candidatus Sulfomarinibacter kjeldsenii</name>
    <dbReference type="NCBI Taxonomy" id="2885994"/>
    <lineage>
        <taxon>Bacteria</taxon>
        <taxon>Pseudomonadati</taxon>
        <taxon>Acidobacteriota</taxon>
        <taxon>Thermoanaerobaculia</taxon>
        <taxon>Thermoanaerobaculales</taxon>
        <taxon>Candidatus Sulfomarinibacteraceae</taxon>
        <taxon>Candidatus Sulfomarinibacter</taxon>
    </lineage>
</organism>
<evidence type="ECO:0000313" key="2">
    <source>
        <dbReference type="EMBL" id="MBD3870662.1"/>
    </source>
</evidence>
<keyword evidence="1" id="KW-0472">Membrane</keyword>
<feature type="transmembrane region" description="Helical" evidence="1">
    <location>
        <begin position="120"/>
        <end position="144"/>
    </location>
</feature>
<sequence>MSRFSIWLPELARKQPGKNLILSYQVPAGESPEDAEQRIGDALRRSELTGTRDDTSTWRATLPWRTRVFGLIPRDVDEDVTFRIEQHPDHWELRVNCHPLETHGAHAAGFAGVLFLAASVWIASGIATGVVAALATILAGTLVVEVTRQWAFDALEGRLRILAKDLGRALWPGRPAQIVALD</sequence>
<comment type="caution">
    <text evidence="2">The sequence shown here is derived from an EMBL/GenBank/DDBJ whole genome shotgun (WGS) entry which is preliminary data.</text>
</comment>
<proteinExistence type="predicted"/>
<protein>
    <submittedName>
        <fullName evidence="2">Uncharacterized protein</fullName>
    </submittedName>
</protein>
<name>A0A8J7CEQ6_9BACT</name>
<reference evidence="2 3" key="1">
    <citation type="submission" date="2020-08" db="EMBL/GenBank/DDBJ databases">
        <title>Acidobacteriota in marine sediments use diverse sulfur dissimilation pathways.</title>
        <authorList>
            <person name="Wasmund K."/>
        </authorList>
    </citation>
    <scope>NUCLEOTIDE SEQUENCE [LARGE SCALE GENOMIC DNA]</scope>
    <source>
        <strain evidence="2">MAG AM3-A</strain>
    </source>
</reference>
<keyword evidence="1" id="KW-0812">Transmembrane</keyword>
<dbReference type="AlphaFoldDB" id="A0A8J7CEQ6"/>
<dbReference type="Proteomes" id="UP000598633">
    <property type="component" value="Unassembled WGS sequence"/>
</dbReference>